<name>A0A918HZT7_9ACTN</name>
<dbReference type="NCBIfam" id="TIGR00277">
    <property type="entry name" value="HDIG"/>
    <property type="match status" value="1"/>
</dbReference>
<dbReference type="InterPro" id="IPR003607">
    <property type="entry name" value="HD/PDEase_dom"/>
</dbReference>
<gene>
    <name evidence="2" type="ORF">GCM10010274_42180</name>
</gene>
<comment type="caution">
    <text evidence="2">The sequence shown here is derived from an EMBL/GenBank/DDBJ whole genome shotgun (WGS) entry which is preliminary data.</text>
</comment>
<reference evidence="2" key="2">
    <citation type="submission" date="2020-09" db="EMBL/GenBank/DDBJ databases">
        <authorList>
            <person name="Sun Q."/>
            <person name="Ohkuma M."/>
        </authorList>
    </citation>
    <scope>NUCLEOTIDE SEQUENCE</scope>
    <source>
        <strain evidence="2">JCM 4391</strain>
    </source>
</reference>
<dbReference type="Pfam" id="PF01966">
    <property type="entry name" value="HD"/>
    <property type="match status" value="1"/>
</dbReference>
<dbReference type="RefSeq" id="WP_189552459.1">
    <property type="nucleotide sequence ID" value="NZ_BMTP01000011.1"/>
</dbReference>
<dbReference type="AlphaFoldDB" id="A0A918HZT7"/>
<dbReference type="EMBL" id="BMTP01000011">
    <property type="protein sequence ID" value="GGU49234.1"/>
    <property type="molecule type" value="Genomic_DNA"/>
</dbReference>
<dbReference type="InterPro" id="IPR006674">
    <property type="entry name" value="HD_domain"/>
</dbReference>
<evidence type="ECO:0000313" key="2">
    <source>
        <dbReference type="EMBL" id="GGU49234.1"/>
    </source>
</evidence>
<dbReference type="CDD" id="cd00077">
    <property type="entry name" value="HDc"/>
    <property type="match status" value="1"/>
</dbReference>
<sequence>MDVPTVEDIRALHARHAPSDEAFRLVFTHCEIVWRVAERLIAASGHDVDAELVRAGCLLHDIGVYRLYDPEGRLDGSGYVRHGVLGHALLAEEGYPEALCRFCSCHTGVGLTKEDVLRQGLPVPPSDYLAVTPEERLVMYADKFHSKTTPPRFVSPDTYAAFVRRYGEDKAAAFRAMRAVFGEPELGDLAASYGHALT</sequence>
<proteinExistence type="predicted"/>
<dbReference type="Proteomes" id="UP000636661">
    <property type="component" value="Unassembled WGS sequence"/>
</dbReference>
<feature type="domain" description="HD/PDEase" evidence="1">
    <location>
        <begin position="22"/>
        <end position="156"/>
    </location>
</feature>
<dbReference type="InterPro" id="IPR006675">
    <property type="entry name" value="HDIG_dom"/>
</dbReference>
<evidence type="ECO:0000313" key="3">
    <source>
        <dbReference type="Proteomes" id="UP000636661"/>
    </source>
</evidence>
<reference evidence="2" key="1">
    <citation type="journal article" date="2014" name="Int. J. Syst. Evol. Microbiol.">
        <title>Complete genome sequence of Corynebacterium casei LMG S-19264T (=DSM 44701T), isolated from a smear-ripened cheese.</title>
        <authorList>
            <consortium name="US DOE Joint Genome Institute (JGI-PGF)"/>
            <person name="Walter F."/>
            <person name="Albersmeier A."/>
            <person name="Kalinowski J."/>
            <person name="Ruckert C."/>
        </authorList>
    </citation>
    <scope>NUCLEOTIDE SEQUENCE</scope>
    <source>
        <strain evidence="2">JCM 4391</strain>
    </source>
</reference>
<protein>
    <recommendedName>
        <fullName evidence="1">HD/PDEase domain-containing protein</fullName>
    </recommendedName>
</protein>
<accession>A0A918HZT7</accession>
<organism evidence="2 3">
    <name type="scientific">Streptomyces lavendofoliae</name>
    <dbReference type="NCBI Taxonomy" id="67314"/>
    <lineage>
        <taxon>Bacteria</taxon>
        <taxon>Bacillati</taxon>
        <taxon>Actinomycetota</taxon>
        <taxon>Actinomycetes</taxon>
        <taxon>Kitasatosporales</taxon>
        <taxon>Streptomycetaceae</taxon>
        <taxon>Streptomyces</taxon>
    </lineage>
</organism>
<dbReference type="Gene3D" id="1.10.3210.10">
    <property type="entry name" value="Hypothetical protein af1432"/>
    <property type="match status" value="1"/>
</dbReference>
<dbReference type="SUPFAM" id="SSF109604">
    <property type="entry name" value="HD-domain/PDEase-like"/>
    <property type="match status" value="1"/>
</dbReference>
<dbReference type="SMART" id="SM00471">
    <property type="entry name" value="HDc"/>
    <property type="match status" value="1"/>
</dbReference>
<evidence type="ECO:0000259" key="1">
    <source>
        <dbReference type="SMART" id="SM00471"/>
    </source>
</evidence>
<keyword evidence="3" id="KW-1185">Reference proteome</keyword>